<dbReference type="Gene3D" id="1.25.40.10">
    <property type="entry name" value="Tetratricopeptide repeat domain"/>
    <property type="match status" value="2"/>
</dbReference>
<dbReference type="RefSeq" id="WP_014807508.1">
    <property type="nucleotide sequence ID" value="NZ_DAORXD010000006.1"/>
</dbReference>
<dbReference type="Proteomes" id="UP000185093">
    <property type="component" value="Unassembled WGS sequence"/>
</dbReference>
<reference evidence="1 2" key="1">
    <citation type="submission" date="2016-11" db="EMBL/GenBank/DDBJ databases">
        <authorList>
            <person name="Varghese N."/>
            <person name="Submissions S."/>
        </authorList>
    </citation>
    <scope>NUCLEOTIDE SEQUENCE [LARGE SCALE GENOMIC DNA]</scope>
    <source>
        <strain evidence="1 2">DSM 20664</strain>
    </source>
</reference>
<protein>
    <recommendedName>
        <fullName evidence="3">Tetratricopeptide repeat-containing protein</fullName>
    </recommendedName>
</protein>
<gene>
    <name evidence="1" type="ORF">SAMN05444368_1492</name>
</gene>
<evidence type="ECO:0000313" key="2">
    <source>
        <dbReference type="Proteomes" id="UP000185093"/>
    </source>
</evidence>
<keyword evidence="2" id="KW-1185">Reference proteome</keyword>
<proteinExistence type="predicted"/>
<accession>A0ABY1JEA7</accession>
<evidence type="ECO:0000313" key="1">
    <source>
        <dbReference type="EMBL" id="SIN72082.1"/>
    </source>
</evidence>
<dbReference type="InterPro" id="IPR011990">
    <property type="entry name" value="TPR-like_helical_dom_sf"/>
</dbReference>
<name>A0ABY1JEA7_9BACT</name>
<evidence type="ECO:0008006" key="3">
    <source>
        <dbReference type="Google" id="ProtNLM"/>
    </source>
</evidence>
<dbReference type="SUPFAM" id="SSF48452">
    <property type="entry name" value="TPR-like"/>
    <property type="match status" value="1"/>
</dbReference>
<organism evidence="1 2">
    <name type="scientific">Acetomicrobium flavidum</name>
    <dbReference type="NCBI Taxonomy" id="49896"/>
    <lineage>
        <taxon>Bacteria</taxon>
        <taxon>Thermotogati</taxon>
        <taxon>Synergistota</taxon>
        <taxon>Synergistia</taxon>
        <taxon>Synergistales</taxon>
        <taxon>Acetomicrobiaceae</taxon>
        <taxon>Acetomicrobium</taxon>
    </lineage>
</organism>
<comment type="caution">
    <text evidence="1">The sequence shown here is derived from an EMBL/GenBank/DDBJ whole genome shotgun (WGS) entry which is preliminary data.</text>
</comment>
<sequence>MSKEKHDRNDEVKLLLDMASATEDDVEAEKLAREILEIDPSNMEAKLILADVAISNGDMETNRKYLGQIITECETKYGDVHKDSPVSDIYVSALERMAFSLSFDDRHEEALSVAQKLLEIDTEEQTAAKDIIYRSLLMLDRYREVLEMICSERTHTPVALHAKAIALYSLDGISSNSYEALIDAIEADPDAPFYALGIWEEPEEPDESEIDSMLTALYIVEPWSKSDKLIDWLSHMTIVFGFLTERLSDEFLDYLESSEDGPQIQEKLNEAKATLNKLIKLKMANDEDLSDMDKVVFESFRM</sequence>
<dbReference type="EMBL" id="FSQZ01000001">
    <property type="protein sequence ID" value="SIN72082.1"/>
    <property type="molecule type" value="Genomic_DNA"/>
</dbReference>